<dbReference type="InterPro" id="IPR010707">
    <property type="entry name" value="DUF1285"/>
</dbReference>
<dbReference type="Proteomes" id="UP000282818">
    <property type="component" value="Unassembled WGS sequence"/>
</dbReference>
<dbReference type="InterPro" id="IPR048341">
    <property type="entry name" value="DUF1285_N"/>
</dbReference>
<dbReference type="Pfam" id="PF21028">
    <property type="entry name" value="DUF1285_C"/>
    <property type="match status" value="1"/>
</dbReference>
<dbReference type="Gene3D" id="2.30.270.10">
    <property type="entry name" value="duf1285 protein"/>
    <property type="match status" value="1"/>
</dbReference>
<gene>
    <name evidence="3" type="ORF">EOE65_02000</name>
</gene>
<evidence type="ECO:0000259" key="2">
    <source>
        <dbReference type="Pfam" id="PF21028"/>
    </source>
</evidence>
<sequence length="191" mass="21482">MPSPQVTFDFAEISRQIGDATETGTPPVDRWNPNFCGDIDMQIKRDGRWFYCGTPIGRHAMVKLFSSVLWREGEHYFLKTPVEKIGIQVEDAPFHVNHLDVITRDGKPYLQFVTTTEDVVIAGDKHPIRVVSDPETGEPSPYIMIRFGMEALISRNVFYQLVEQASEMLFEGQPAFVVHSGDATFSLGTSA</sequence>
<dbReference type="Pfam" id="PF06938">
    <property type="entry name" value="DUF1285_N"/>
    <property type="match status" value="1"/>
</dbReference>
<evidence type="ECO:0000313" key="4">
    <source>
        <dbReference type="Proteomes" id="UP000282818"/>
    </source>
</evidence>
<evidence type="ECO:0000259" key="1">
    <source>
        <dbReference type="Pfam" id="PF06938"/>
    </source>
</evidence>
<organism evidence="3 4">
    <name type="scientific">Neptunomonas marina</name>
    <dbReference type="NCBI Taxonomy" id="1815562"/>
    <lineage>
        <taxon>Bacteria</taxon>
        <taxon>Pseudomonadati</taxon>
        <taxon>Pseudomonadota</taxon>
        <taxon>Gammaproteobacteria</taxon>
        <taxon>Oceanospirillales</taxon>
        <taxon>Oceanospirillaceae</taxon>
        <taxon>Neptunomonas</taxon>
    </lineage>
</organism>
<reference evidence="3 4" key="1">
    <citation type="submission" date="2019-01" db="EMBL/GenBank/DDBJ databases">
        <authorList>
            <person name="Chen W.-M."/>
        </authorList>
    </citation>
    <scope>NUCLEOTIDE SEQUENCE [LARGE SCALE GENOMIC DNA]</scope>
    <source>
        <strain evidence="3 4">HPM-16</strain>
    </source>
</reference>
<feature type="domain" description="DUF1285" evidence="1">
    <location>
        <begin position="26"/>
        <end position="92"/>
    </location>
</feature>
<keyword evidence="4" id="KW-1185">Reference proteome</keyword>
<dbReference type="RefSeq" id="WP_127692612.1">
    <property type="nucleotide sequence ID" value="NZ_SACQ01000001.1"/>
</dbReference>
<dbReference type="Gene3D" id="3.10.540.10">
    <property type="entry name" value="duf1285 like domain"/>
    <property type="match status" value="1"/>
</dbReference>
<dbReference type="EMBL" id="SACQ01000001">
    <property type="protein sequence ID" value="RVU32443.1"/>
    <property type="molecule type" value="Genomic_DNA"/>
</dbReference>
<evidence type="ECO:0000313" key="3">
    <source>
        <dbReference type="EMBL" id="RVU32443.1"/>
    </source>
</evidence>
<dbReference type="InterPro" id="IPR023361">
    <property type="entry name" value="DUF1285_beta_roll_sf"/>
</dbReference>
<name>A0A437QDI2_9GAMM</name>
<protein>
    <submittedName>
        <fullName evidence="3">DUF1285 domain-containing protein</fullName>
    </submittedName>
</protein>
<accession>A0A437QDI2</accession>
<dbReference type="PIRSF" id="PIRSF029557">
    <property type="entry name" value="UCP029557"/>
    <property type="match status" value="1"/>
</dbReference>
<comment type="caution">
    <text evidence="3">The sequence shown here is derived from an EMBL/GenBank/DDBJ whole genome shotgun (WGS) entry which is preliminary data.</text>
</comment>
<dbReference type="InterPro" id="IPR048342">
    <property type="entry name" value="DUF1285_C"/>
</dbReference>
<dbReference type="AlphaFoldDB" id="A0A437QDI2"/>
<feature type="domain" description="DUF1285" evidence="2">
    <location>
        <begin position="93"/>
        <end position="187"/>
    </location>
</feature>
<proteinExistence type="predicted"/>